<evidence type="ECO:0000256" key="11">
    <source>
        <dbReference type="SAM" id="MobiDB-lite"/>
    </source>
</evidence>
<dbReference type="Pfam" id="PF00005">
    <property type="entry name" value="ABC_tran"/>
    <property type="match status" value="2"/>
</dbReference>
<dbReference type="InterPro" id="IPR050173">
    <property type="entry name" value="ABC_transporter_C-like"/>
</dbReference>
<dbReference type="GO" id="GO:0016887">
    <property type="term" value="F:ATP hydrolysis activity"/>
    <property type="evidence" value="ECO:0007669"/>
    <property type="project" value="InterPro"/>
</dbReference>
<feature type="domain" description="ABC transmembrane type-1" evidence="14">
    <location>
        <begin position="1011"/>
        <end position="1162"/>
    </location>
</feature>
<evidence type="ECO:0000256" key="7">
    <source>
        <dbReference type="ARBA" id="ARBA00022840"/>
    </source>
</evidence>
<dbReference type="InterPro" id="IPR003593">
    <property type="entry name" value="AAA+_ATPase"/>
</dbReference>
<reference evidence="16" key="1">
    <citation type="journal article" date="2017" name="Genome Biol.">
        <title>Comparative genomics reveals high biological diversity and specific adaptations in the industrially and medically important fungal genus Aspergillus.</title>
        <authorList>
            <person name="de Vries R.P."/>
            <person name="Riley R."/>
            <person name="Wiebenga A."/>
            <person name="Aguilar-Osorio G."/>
            <person name="Amillis S."/>
            <person name="Uchima C.A."/>
            <person name="Anderluh G."/>
            <person name="Asadollahi M."/>
            <person name="Askin M."/>
            <person name="Barry K."/>
            <person name="Battaglia E."/>
            <person name="Bayram O."/>
            <person name="Benocci T."/>
            <person name="Braus-Stromeyer S.A."/>
            <person name="Caldana C."/>
            <person name="Canovas D."/>
            <person name="Cerqueira G.C."/>
            <person name="Chen F."/>
            <person name="Chen W."/>
            <person name="Choi C."/>
            <person name="Clum A."/>
            <person name="Dos Santos R.A."/>
            <person name="Damasio A.R."/>
            <person name="Diallinas G."/>
            <person name="Emri T."/>
            <person name="Fekete E."/>
            <person name="Flipphi M."/>
            <person name="Freyberg S."/>
            <person name="Gallo A."/>
            <person name="Gournas C."/>
            <person name="Habgood R."/>
            <person name="Hainaut M."/>
            <person name="Harispe M.L."/>
            <person name="Henrissat B."/>
            <person name="Hilden K.S."/>
            <person name="Hope R."/>
            <person name="Hossain A."/>
            <person name="Karabika E."/>
            <person name="Karaffa L."/>
            <person name="Karanyi Z."/>
            <person name="Krasevec N."/>
            <person name="Kuo A."/>
            <person name="Kusch H."/>
            <person name="LaButti K."/>
            <person name="Lagendijk E.L."/>
            <person name="Lapidus A."/>
            <person name="Levasseur A."/>
            <person name="Lindquist E."/>
            <person name="Lipzen A."/>
            <person name="Logrieco A.F."/>
            <person name="MacCabe A."/>
            <person name="Maekelae M.R."/>
            <person name="Malavazi I."/>
            <person name="Melin P."/>
            <person name="Meyer V."/>
            <person name="Mielnichuk N."/>
            <person name="Miskei M."/>
            <person name="Molnar A.P."/>
            <person name="Mule G."/>
            <person name="Ngan C.Y."/>
            <person name="Orejas M."/>
            <person name="Orosz E."/>
            <person name="Ouedraogo J.P."/>
            <person name="Overkamp K.M."/>
            <person name="Park H.-S."/>
            <person name="Perrone G."/>
            <person name="Piumi F."/>
            <person name="Punt P.J."/>
            <person name="Ram A.F."/>
            <person name="Ramon A."/>
            <person name="Rauscher S."/>
            <person name="Record E."/>
            <person name="Riano-Pachon D.M."/>
            <person name="Robert V."/>
            <person name="Roehrig J."/>
            <person name="Ruller R."/>
            <person name="Salamov A."/>
            <person name="Salih N.S."/>
            <person name="Samson R.A."/>
            <person name="Sandor E."/>
            <person name="Sanguinetti M."/>
            <person name="Schuetze T."/>
            <person name="Sepcic K."/>
            <person name="Shelest E."/>
            <person name="Sherlock G."/>
            <person name="Sophianopoulou V."/>
            <person name="Squina F.M."/>
            <person name="Sun H."/>
            <person name="Susca A."/>
            <person name="Todd R.B."/>
            <person name="Tsang A."/>
            <person name="Unkles S.E."/>
            <person name="van de Wiele N."/>
            <person name="van Rossen-Uffink D."/>
            <person name="Oliveira J.V."/>
            <person name="Vesth T.C."/>
            <person name="Visser J."/>
            <person name="Yu J.-H."/>
            <person name="Zhou M."/>
            <person name="Andersen M.R."/>
            <person name="Archer D.B."/>
            <person name="Baker S.E."/>
            <person name="Benoit I."/>
            <person name="Brakhage A.A."/>
            <person name="Braus G.H."/>
            <person name="Fischer R."/>
            <person name="Frisvad J.C."/>
            <person name="Goldman G.H."/>
            <person name="Houbraken J."/>
            <person name="Oakley B."/>
            <person name="Pocsi I."/>
            <person name="Scazzocchio C."/>
            <person name="Seiboth B."/>
            <person name="vanKuyk P.A."/>
            <person name="Wortman J."/>
            <person name="Dyer P.S."/>
            <person name="Grigoriev I.V."/>
        </authorList>
    </citation>
    <scope>NUCLEOTIDE SEQUENCE [LARGE SCALE GENOMIC DNA]</scope>
    <source>
        <strain evidence="16">ITEM 5010</strain>
    </source>
</reference>
<evidence type="ECO:0000256" key="8">
    <source>
        <dbReference type="ARBA" id="ARBA00022989"/>
    </source>
</evidence>
<feature type="transmembrane region" description="Helical" evidence="12">
    <location>
        <begin position="495"/>
        <end position="521"/>
    </location>
</feature>
<feature type="transmembrane region" description="Helical" evidence="12">
    <location>
        <begin position="68"/>
        <end position="89"/>
    </location>
</feature>
<evidence type="ECO:0008006" key="17">
    <source>
        <dbReference type="Google" id="ProtNLM"/>
    </source>
</evidence>
<dbReference type="OMA" id="CILVIAK"/>
<evidence type="ECO:0000313" key="16">
    <source>
        <dbReference type="Proteomes" id="UP000188318"/>
    </source>
</evidence>
<feature type="transmembrane region" description="Helical" evidence="12">
    <location>
        <begin position="34"/>
        <end position="56"/>
    </location>
</feature>
<dbReference type="FunFam" id="1.20.1560.10:FF:000055">
    <property type="entry name" value="ABC multidrug transporter (Eurofung)"/>
    <property type="match status" value="1"/>
</dbReference>
<feature type="transmembrane region" description="Helical" evidence="12">
    <location>
        <begin position="412"/>
        <end position="433"/>
    </location>
</feature>
<evidence type="ECO:0000313" key="15">
    <source>
        <dbReference type="EMBL" id="OOF97512.1"/>
    </source>
</evidence>
<protein>
    <recommendedName>
        <fullName evidence="17">ABC transporter</fullName>
    </recommendedName>
</protein>
<keyword evidence="9 12" id="KW-0472">Membrane</keyword>
<feature type="transmembrane region" description="Helical" evidence="12">
    <location>
        <begin position="280"/>
        <end position="305"/>
    </location>
</feature>
<gene>
    <name evidence="15" type="ORF">ASPCADRAFT_44950</name>
</gene>
<evidence type="ECO:0000256" key="4">
    <source>
        <dbReference type="ARBA" id="ARBA00022475"/>
    </source>
</evidence>
<evidence type="ECO:0000256" key="3">
    <source>
        <dbReference type="ARBA" id="ARBA00022448"/>
    </source>
</evidence>
<evidence type="ECO:0000259" key="13">
    <source>
        <dbReference type="PROSITE" id="PS50893"/>
    </source>
</evidence>
<dbReference type="PROSITE" id="PS50929">
    <property type="entry name" value="ABC_TM1F"/>
    <property type="match status" value="2"/>
</dbReference>
<dbReference type="Gene3D" id="1.20.1560.10">
    <property type="entry name" value="ABC transporter type 1, transmembrane domain"/>
    <property type="match status" value="2"/>
</dbReference>
<dbReference type="SMART" id="SM00382">
    <property type="entry name" value="AAA"/>
    <property type="match status" value="2"/>
</dbReference>
<feature type="domain" description="ABC transmembrane type-1" evidence="14">
    <location>
        <begin position="284"/>
        <end position="561"/>
    </location>
</feature>
<dbReference type="GO" id="GO:0005886">
    <property type="term" value="C:plasma membrane"/>
    <property type="evidence" value="ECO:0007669"/>
    <property type="project" value="UniProtKB-SubCell"/>
</dbReference>
<dbReference type="InterPro" id="IPR044726">
    <property type="entry name" value="ABCC_6TM_D2"/>
</dbReference>
<dbReference type="InterPro" id="IPR044746">
    <property type="entry name" value="ABCC_6TM_D1"/>
</dbReference>
<dbReference type="InterPro" id="IPR056227">
    <property type="entry name" value="TMD0_ABC"/>
</dbReference>
<dbReference type="GO" id="GO:0005524">
    <property type="term" value="F:ATP binding"/>
    <property type="evidence" value="ECO:0007669"/>
    <property type="project" value="UniProtKB-KW"/>
</dbReference>
<keyword evidence="6" id="KW-0547">Nucleotide-binding</keyword>
<evidence type="ECO:0000256" key="6">
    <source>
        <dbReference type="ARBA" id="ARBA00022741"/>
    </source>
</evidence>
<dbReference type="FunFam" id="3.40.50.300:FF:002145">
    <property type="entry name" value="ABC transporter (MsbA subfamily)"/>
    <property type="match status" value="1"/>
</dbReference>
<dbReference type="STRING" id="602072.A0A1R3RSR4"/>
<keyword evidence="7" id="KW-0067">ATP-binding</keyword>
<dbReference type="Proteomes" id="UP000188318">
    <property type="component" value="Unassembled WGS sequence"/>
</dbReference>
<dbReference type="PANTHER" id="PTHR24223">
    <property type="entry name" value="ATP-BINDING CASSETTE SUB-FAMILY C"/>
    <property type="match status" value="1"/>
</dbReference>
<dbReference type="InterPro" id="IPR036640">
    <property type="entry name" value="ABC1_TM_sf"/>
</dbReference>
<evidence type="ECO:0000259" key="14">
    <source>
        <dbReference type="PROSITE" id="PS50929"/>
    </source>
</evidence>
<dbReference type="VEuPathDB" id="FungiDB:ASPCADRAFT_44950"/>
<sequence length="1435" mass="158380">MNITHCPKDSDRAFGPVVDGQCRAFDFTLFFEDVFLACIPSFIFLTLGLFRVSQLVRKPLTIVKPSRVIFTSALYCLLLGSELAVLGVRQSITSLQTQASVAGQVLQAVDACLALVLSYLEFSRSVRPPIIIDLYLFLAVLFDAVRVRSWWFASHSPTAAALSGLVLGTRMVLLFSESQGKAKYLTPCSRITTREERSGVWGLLLLTWVLPVLQRGLLNPLGLEDIPPVDQSLIAERLIGRLLSSWKNANCSHLSVNQSKKNQLLITLFGTYRTEFFSAVIPRLCFSFFTIMQPLLVSTIIKFVALPDSPETRNKGYGLIAASGIVYVGLAVSTVLYSRQTYRFIIGIRGGLIAAIYRQTLELRTEDLGTASAITLMGTDVERIATGMRDIHEIWASPIDIGLAVWLLERQLAVSCIVPVILSLACICIITKISKSKNRAQRAWIEKVELRIHATRQVLNNIKSFKILGLEERLNVIISGFRSIEITTSRKFRSLIYWEVLVSSFPWLVAPAASFTLFTIISTVSKKGSLVPSQAFTALSLMTLITMPVWTFIQTVPAIVQCLGSFSRIQSYIALSSSHPSFNEDGMGSSPDLVPTTPSVDSLSQEKAPVVNFNNTYLRWTPSGRNLLCNINLSVQKGAIIGIMGSVGSGKTMLFESILGETTIGQGHILTAPGPIAYCTQTPWLVDTSIRRNIVDPLDFQPEWYGRVLWMCGLSDDLLGLPEKDLTRVGGQGNALSGGQKQRVALARAIYSGCELLLLDDIFSGLDPITISKICRRLLDTQQGYFRSKGITVILSTHNAQVAASADEVYRLKDGTAVPYEIPIYSEPDSVTQTPLIEDYIESDWCQSWKQLSARIDEEPSSDESTCDPKPSLKRRDKDRSVYSFYLKCAGWVLALLYVVLVLTFAFCQNFSTLWLKWWSNSNSASPNQKTGMYLGVFIALGAGAVIIGAASSWYGASPRLLNNSDSPQGIPDSYDLEYGGTTTSVLVRDFIGVITLNASESALGACLMKMIILFIVAKYMSLTIPPLLIICYFLQKYYLRTSRQVRLLSIEAKAPLYQHLSETLSGVSTIRAFRWQDFFDKKNLSLVDDSQKCAYMLYMIQQWLTLTMDMLASGLVVLLMILIVFTKKSFDPGSSGTAIVTLMSFTQSLARLLKFWSLTESCLGAVSRIKTFTETVPSEASNKMPGSGLTSNDGAWPSRGEIMFDQVVATYRTDPVLNSISMHISAGHKIAICGRSGSGKSSLLLCLGGLLPVQTGTISIDGVDITTLPPQDILRHLSIVPQDPCFLPGTIRLNIDPDAMLSQSHLERVLQVTHLSAIVQKMGGLDAELEPGLWSAGQGQLLALARAMVRKSRVLVLDEAMSRVDETTQLIMEQIIAEHFAECTVISIVHRYGNILSFDKVALLERGVLVEFERPDVLLQRESRFRALYSSSES</sequence>
<evidence type="ECO:0000256" key="2">
    <source>
        <dbReference type="ARBA" id="ARBA00009726"/>
    </source>
</evidence>
<comment type="similarity">
    <text evidence="2">Belongs to the ABC transporter superfamily. ABCC family. Conjugate transporter (TC 3.A.1.208) subfamily.</text>
</comment>
<accession>A0A1R3RSR4</accession>
<dbReference type="EMBL" id="KV907497">
    <property type="protein sequence ID" value="OOF97512.1"/>
    <property type="molecule type" value="Genomic_DNA"/>
</dbReference>
<keyword evidence="16" id="KW-1185">Reference proteome</keyword>
<evidence type="ECO:0000256" key="1">
    <source>
        <dbReference type="ARBA" id="ARBA00004651"/>
    </source>
</evidence>
<dbReference type="InterPro" id="IPR017871">
    <property type="entry name" value="ABC_transporter-like_CS"/>
</dbReference>
<dbReference type="PANTHER" id="PTHR24223:SF404">
    <property type="entry name" value="ABC MULTIDRUG TRANSPORTER (EUROFUNG)-RELATED"/>
    <property type="match status" value="1"/>
</dbReference>
<feature type="transmembrane region" description="Helical" evidence="12">
    <location>
        <begin position="317"/>
        <end position="337"/>
    </location>
</feature>
<dbReference type="SUPFAM" id="SSF52540">
    <property type="entry name" value="P-loop containing nucleoside triphosphate hydrolases"/>
    <property type="match status" value="2"/>
</dbReference>
<keyword evidence="4" id="KW-1003">Cell membrane</keyword>
<dbReference type="Gene3D" id="3.40.50.300">
    <property type="entry name" value="P-loop containing nucleotide triphosphate hydrolases"/>
    <property type="match status" value="2"/>
</dbReference>
<dbReference type="GO" id="GO:0140359">
    <property type="term" value="F:ABC-type transporter activity"/>
    <property type="evidence" value="ECO:0007669"/>
    <property type="project" value="InterPro"/>
</dbReference>
<organism evidence="15 16">
    <name type="scientific">Aspergillus carbonarius (strain ITEM 5010)</name>
    <dbReference type="NCBI Taxonomy" id="602072"/>
    <lineage>
        <taxon>Eukaryota</taxon>
        <taxon>Fungi</taxon>
        <taxon>Dikarya</taxon>
        <taxon>Ascomycota</taxon>
        <taxon>Pezizomycotina</taxon>
        <taxon>Eurotiomycetes</taxon>
        <taxon>Eurotiomycetidae</taxon>
        <taxon>Eurotiales</taxon>
        <taxon>Aspergillaceae</taxon>
        <taxon>Aspergillus</taxon>
        <taxon>Aspergillus subgen. Circumdati</taxon>
    </lineage>
</organism>
<dbReference type="CDD" id="cd18580">
    <property type="entry name" value="ABC_6TM_ABCC_D2"/>
    <property type="match status" value="1"/>
</dbReference>
<dbReference type="PROSITE" id="PS00211">
    <property type="entry name" value="ABC_TRANSPORTER_1"/>
    <property type="match status" value="1"/>
</dbReference>
<dbReference type="InterPro" id="IPR011527">
    <property type="entry name" value="ABC1_TM_dom"/>
</dbReference>
<feature type="transmembrane region" description="Helical" evidence="12">
    <location>
        <begin position="1104"/>
        <end position="1126"/>
    </location>
</feature>
<keyword evidence="5 12" id="KW-0812">Transmembrane</keyword>
<dbReference type="OrthoDB" id="6500128at2759"/>
<dbReference type="SUPFAM" id="SSF90123">
    <property type="entry name" value="ABC transporter transmembrane region"/>
    <property type="match status" value="2"/>
</dbReference>
<dbReference type="PROSITE" id="PS50893">
    <property type="entry name" value="ABC_TRANSPORTER_2"/>
    <property type="match status" value="2"/>
</dbReference>
<dbReference type="Pfam" id="PF24357">
    <property type="entry name" value="TMD0_ABC"/>
    <property type="match status" value="1"/>
</dbReference>
<keyword evidence="8 12" id="KW-1133">Transmembrane helix</keyword>
<feature type="transmembrane region" description="Helical" evidence="12">
    <location>
        <begin position="932"/>
        <end position="955"/>
    </location>
</feature>
<evidence type="ECO:0000256" key="9">
    <source>
        <dbReference type="ARBA" id="ARBA00023136"/>
    </source>
</evidence>
<feature type="transmembrane region" description="Helical" evidence="12">
    <location>
        <begin position="885"/>
        <end position="912"/>
    </location>
</feature>
<evidence type="ECO:0000256" key="12">
    <source>
        <dbReference type="SAM" id="Phobius"/>
    </source>
</evidence>
<dbReference type="Pfam" id="PF00664">
    <property type="entry name" value="ABC_membrane"/>
    <property type="match status" value="2"/>
</dbReference>
<name>A0A1R3RSR4_ASPC5</name>
<keyword evidence="3" id="KW-0813">Transport</keyword>
<feature type="region of interest" description="Disordered" evidence="11">
    <location>
        <begin position="856"/>
        <end position="875"/>
    </location>
</feature>
<keyword evidence="10" id="KW-0325">Glycoprotein</keyword>
<evidence type="ECO:0000256" key="5">
    <source>
        <dbReference type="ARBA" id="ARBA00022692"/>
    </source>
</evidence>
<feature type="domain" description="ABC transporter" evidence="13">
    <location>
        <begin position="1203"/>
        <end position="1432"/>
    </location>
</feature>
<dbReference type="InterPro" id="IPR027417">
    <property type="entry name" value="P-loop_NTPase"/>
</dbReference>
<comment type="subcellular location">
    <subcellularLocation>
        <location evidence="1">Cell membrane</location>
        <topology evidence="1">Multi-pass membrane protein</topology>
    </subcellularLocation>
</comment>
<feature type="transmembrane region" description="Helical" evidence="12">
    <location>
        <begin position="1012"/>
        <end position="1036"/>
    </location>
</feature>
<dbReference type="InterPro" id="IPR003439">
    <property type="entry name" value="ABC_transporter-like_ATP-bd"/>
</dbReference>
<feature type="domain" description="ABC transporter" evidence="13">
    <location>
        <begin position="611"/>
        <end position="839"/>
    </location>
</feature>
<evidence type="ECO:0000256" key="10">
    <source>
        <dbReference type="ARBA" id="ARBA00023180"/>
    </source>
</evidence>
<proteinExistence type="inferred from homology"/>
<dbReference type="CDD" id="cd18579">
    <property type="entry name" value="ABC_6TM_ABCC_D1"/>
    <property type="match status" value="1"/>
</dbReference>